<proteinExistence type="predicted"/>
<evidence type="ECO:0000313" key="2">
    <source>
        <dbReference type="Proteomes" id="UP000711178"/>
    </source>
</evidence>
<reference evidence="1 2" key="1">
    <citation type="submission" date="2021-05" db="EMBL/GenBank/DDBJ databases">
        <title>Draft Whole Genome Sequencing Of Biosensor Chromobacterium violaceum Strain CV026 Reveals A Regulatory RNA In Chromobacterium violaceum Phenotype Regulatory Network.</title>
        <authorList>
            <person name="Hong K.W."/>
            <person name="Chan K.G."/>
            <person name="Chang C.-Y."/>
        </authorList>
    </citation>
    <scope>NUCLEOTIDE SEQUENCE [LARGE SCALE GENOMIC DNA]</scope>
    <source>
        <strain evidence="1 2">ATCC 31532</strain>
    </source>
</reference>
<accession>A0ABS7FG54</accession>
<sequence length="66" mass="7450">MAVLTEVKRRRREHGHYGITGDEWAVLRRMVADLQGCVEAVPTQRLFAAEAEVDREIVVSSLTKVV</sequence>
<dbReference type="Proteomes" id="UP000711178">
    <property type="component" value="Unassembled WGS sequence"/>
</dbReference>
<dbReference type="RefSeq" id="WP_043573540.1">
    <property type="nucleotide sequence ID" value="NZ_CP142381.1"/>
</dbReference>
<gene>
    <name evidence="1" type="ORF">KIF53_15600</name>
</gene>
<evidence type="ECO:0000313" key="1">
    <source>
        <dbReference type="EMBL" id="MBW8289058.1"/>
    </source>
</evidence>
<keyword evidence="2" id="KW-1185">Reference proteome</keyword>
<comment type="caution">
    <text evidence="1">The sequence shown here is derived from an EMBL/GenBank/DDBJ whole genome shotgun (WGS) entry which is preliminary data.</text>
</comment>
<organism evidence="1 2">
    <name type="scientific">Chromobacterium subtsugae</name>
    <dbReference type="NCBI Taxonomy" id="251747"/>
    <lineage>
        <taxon>Bacteria</taxon>
        <taxon>Pseudomonadati</taxon>
        <taxon>Pseudomonadota</taxon>
        <taxon>Betaproteobacteria</taxon>
        <taxon>Neisseriales</taxon>
        <taxon>Chromobacteriaceae</taxon>
        <taxon>Chromobacterium</taxon>
    </lineage>
</organism>
<dbReference type="GeneID" id="89685727"/>
<protein>
    <submittedName>
        <fullName evidence="1">Uncharacterized protein</fullName>
    </submittedName>
</protein>
<name>A0ABS7FG54_9NEIS</name>
<dbReference type="EMBL" id="JAHDTB010000014">
    <property type="protein sequence ID" value="MBW8289058.1"/>
    <property type="molecule type" value="Genomic_DNA"/>
</dbReference>